<evidence type="ECO:0000256" key="6">
    <source>
        <dbReference type="ARBA" id="ARBA00023242"/>
    </source>
</evidence>
<dbReference type="OrthoDB" id="3163292at2759"/>
<keyword evidence="10" id="KW-1185">Reference proteome</keyword>
<dbReference type="GO" id="GO:0000976">
    <property type="term" value="F:transcription cis-regulatory region binding"/>
    <property type="evidence" value="ECO:0007669"/>
    <property type="project" value="TreeGrafter"/>
</dbReference>
<dbReference type="InterPro" id="IPR036864">
    <property type="entry name" value="Zn2-C6_fun-type_DNA-bd_sf"/>
</dbReference>
<proteinExistence type="predicted"/>
<evidence type="ECO:0000313" key="10">
    <source>
        <dbReference type="Proteomes" id="UP000294933"/>
    </source>
</evidence>
<keyword evidence="4" id="KW-0238">DNA-binding</keyword>
<feature type="compositionally biased region" description="Basic and acidic residues" evidence="7">
    <location>
        <begin position="201"/>
        <end position="212"/>
    </location>
</feature>
<dbReference type="PANTHER" id="PTHR31845">
    <property type="entry name" value="FINGER DOMAIN PROTEIN, PUTATIVE-RELATED"/>
    <property type="match status" value="1"/>
</dbReference>
<comment type="subcellular location">
    <subcellularLocation>
        <location evidence="1">Nucleus</location>
    </subcellularLocation>
</comment>
<evidence type="ECO:0000256" key="7">
    <source>
        <dbReference type="SAM" id="MobiDB-lite"/>
    </source>
</evidence>
<dbReference type="EMBL" id="ML170163">
    <property type="protein sequence ID" value="TDL25867.1"/>
    <property type="molecule type" value="Genomic_DNA"/>
</dbReference>
<feature type="compositionally biased region" description="Basic and acidic residues" evidence="7">
    <location>
        <begin position="56"/>
        <end position="69"/>
    </location>
</feature>
<reference evidence="9 10" key="1">
    <citation type="submission" date="2018-06" db="EMBL/GenBank/DDBJ databases">
        <title>A transcriptomic atlas of mushroom development highlights an independent origin of complex multicellularity.</title>
        <authorList>
            <consortium name="DOE Joint Genome Institute"/>
            <person name="Krizsan K."/>
            <person name="Almasi E."/>
            <person name="Merenyi Z."/>
            <person name="Sahu N."/>
            <person name="Viragh M."/>
            <person name="Koszo T."/>
            <person name="Mondo S."/>
            <person name="Kiss B."/>
            <person name="Balint B."/>
            <person name="Kues U."/>
            <person name="Barry K."/>
            <person name="Hegedus J.C."/>
            <person name="Henrissat B."/>
            <person name="Johnson J."/>
            <person name="Lipzen A."/>
            <person name="Ohm R."/>
            <person name="Nagy I."/>
            <person name="Pangilinan J."/>
            <person name="Yan J."/>
            <person name="Xiong Y."/>
            <person name="Grigoriev I.V."/>
            <person name="Hibbett D.S."/>
            <person name="Nagy L.G."/>
        </authorList>
    </citation>
    <scope>NUCLEOTIDE SEQUENCE [LARGE SCALE GENOMIC DNA]</scope>
    <source>
        <strain evidence="9 10">SZMC22713</strain>
    </source>
</reference>
<dbReference type="VEuPathDB" id="FungiDB:BD410DRAFT_610536"/>
<evidence type="ECO:0000256" key="5">
    <source>
        <dbReference type="ARBA" id="ARBA00023163"/>
    </source>
</evidence>
<evidence type="ECO:0000256" key="4">
    <source>
        <dbReference type="ARBA" id="ARBA00023125"/>
    </source>
</evidence>
<evidence type="ECO:0000256" key="1">
    <source>
        <dbReference type="ARBA" id="ARBA00004123"/>
    </source>
</evidence>
<dbReference type="STRING" id="50990.A0A4Y7QDV1"/>
<evidence type="ECO:0000313" key="9">
    <source>
        <dbReference type="EMBL" id="TDL25867.1"/>
    </source>
</evidence>
<evidence type="ECO:0000259" key="8">
    <source>
        <dbReference type="PROSITE" id="PS00463"/>
    </source>
</evidence>
<feature type="region of interest" description="Disordered" evidence="7">
    <location>
        <begin position="54"/>
        <end position="93"/>
    </location>
</feature>
<dbReference type="SMART" id="SM00066">
    <property type="entry name" value="GAL4"/>
    <property type="match status" value="1"/>
</dbReference>
<keyword evidence="6" id="KW-0539">Nucleus</keyword>
<dbReference type="CDD" id="cd12148">
    <property type="entry name" value="fungal_TF_MHR"/>
    <property type="match status" value="1"/>
</dbReference>
<protein>
    <recommendedName>
        <fullName evidence="8">Zn(2)-C6 fungal-type domain-containing protein</fullName>
    </recommendedName>
</protein>
<evidence type="ECO:0000256" key="3">
    <source>
        <dbReference type="ARBA" id="ARBA00023015"/>
    </source>
</evidence>
<dbReference type="GO" id="GO:0000981">
    <property type="term" value="F:DNA-binding transcription factor activity, RNA polymerase II-specific"/>
    <property type="evidence" value="ECO:0007669"/>
    <property type="project" value="InterPro"/>
</dbReference>
<dbReference type="PANTHER" id="PTHR31845:SF19">
    <property type="entry name" value="TRANSCRIPTION FACTOR DOMAIN-CONTAINING PROTEIN"/>
    <property type="match status" value="1"/>
</dbReference>
<dbReference type="PROSITE" id="PS00463">
    <property type="entry name" value="ZN2_CY6_FUNGAL_1"/>
    <property type="match status" value="1"/>
</dbReference>
<feature type="domain" description="Zn(2)-C6 fungal-type" evidence="8">
    <location>
        <begin position="93"/>
        <end position="123"/>
    </location>
</feature>
<dbReference type="GO" id="GO:0006351">
    <property type="term" value="P:DNA-templated transcription"/>
    <property type="evidence" value="ECO:0007669"/>
    <property type="project" value="InterPro"/>
</dbReference>
<dbReference type="Pfam" id="PF00172">
    <property type="entry name" value="Zn_clus"/>
    <property type="match status" value="1"/>
</dbReference>
<feature type="region of interest" description="Disordered" evidence="7">
    <location>
        <begin position="194"/>
        <end position="217"/>
    </location>
</feature>
<organism evidence="9 10">
    <name type="scientific">Rickenella mellea</name>
    <dbReference type="NCBI Taxonomy" id="50990"/>
    <lineage>
        <taxon>Eukaryota</taxon>
        <taxon>Fungi</taxon>
        <taxon>Dikarya</taxon>
        <taxon>Basidiomycota</taxon>
        <taxon>Agaricomycotina</taxon>
        <taxon>Agaricomycetes</taxon>
        <taxon>Hymenochaetales</taxon>
        <taxon>Rickenellaceae</taxon>
        <taxon>Rickenella</taxon>
    </lineage>
</organism>
<keyword evidence="5" id="KW-0804">Transcription</keyword>
<dbReference type="InterPro" id="IPR051089">
    <property type="entry name" value="prtT"/>
</dbReference>
<dbReference type="Pfam" id="PF04082">
    <property type="entry name" value="Fungal_trans"/>
    <property type="match status" value="1"/>
</dbReference>
<dbReference type="GO" id="GO:0008270">
    <property type="term" value="F:zinc ion binding"/>
    <property type="evidence" value="ECO:0007669"/>
    <property type="project" value="InterPro"/>
</dbReference>
<keyword evidence="3" id="KW-0805">Transcription regulation</keyword>
<evidence type="ECO:0000256" key="2">
    <source>
        <dbReference type="ARBA" id="ARBA00022723"/>
    </source>
</evidence>
<keyword evidence="2" id="KW-0479">Metal-binding</keyword>
<dbReference type="Proteomes" id="UP000294933">
    <property type="component" value="Unassembled WGS sequence"/>
</dbReference>
<dbReference type="GO" id="GO:0005634">
    <property type="term" value="C:nucleus"/>
    <property type="evidence" value="ECO:0007669"/>
    <property type="project" value="UniProtKB-SubCell"/>
</dbReference>
<dbReference type="InterPro" id="IPR001138">
    <property type="entry name" value="Zn2Cys6_DnaBD"/>
</dbReference>
<sequence length="722" mass="80668">MSPSSAHPSRTCNPTVRAAANLTGSTFGSGSLLSFSSPSTGRSKTFGTFRYFLPPSEKETHSNSERDLSEVDSSDGTGKHGSARGQTSGRSGACTHCKSLKVKCNFILGEQECQRCKLGNHECAIYLRKKRRPVPTHEELLERTVIQDKEISRIIQQIDSIAEKRRIADWVAKAQPNTSSSSLDGSASHFSTIFGDDGDDGHERHRTDERSNLRTLPNPGDPNFSTDFYQLVTHFPDLSIVGIDIRHLAAPLIATSGLLSPREIYDLFNIYFKNIHPLFPVLDPDLHTPAKTLWNNHFLFTVICAISSRYYHVRHQLHKATLEFAQDAAEKALVGGAKTVDTCQAYILMAVYPLPVKKWSRHSSWLFSGMASTVANQLLSAGPYMSQTAQQENITINHARMWLNCFYVDGSHATLFGKAPNPVLDDYFTRNCREWYRSSIFNLPEDVYLVANVEMVRVMNRFLCESPMPQDDYRITIKQYFDELCVLRNEWSRRFSEHPPTAVHRCRYLGNAFHMTNAYYRLVVLSASGLQNVIREGSEGVASQCIPAAEEVVLIMTKKLYATGMLRYDIDIHFFFATYAASFLLNLLTTDLSTLVDGKFGVIRSLLQEFVGVLGSEAMSSYNRATPRCNARFLLALMKPNTGATPMIKPPLKQDIPLVGQGTSEGGQNSTPTLIRGHHGVRPHAPQTEHVDLNIEMGSSLGITRVLWSQTEMFDLHGAISL</sequence>
<accession>A0A4Y7QDV1</accession>
<dbReference type="InterPro" id="IPR007219">
    <property type="entry name" value="XnlR_reg_dom"/>
</dbReference>
<dbReference type="Gene3D" id="4.10.240.10">
    <property type="entry name" value="Zn(2)-C6 fungal-type DNA-binding domain"/>
    <property type="match status" value="1"/>
</dbReference>
<dbReference type="AlphaFoldDB" id="A0A4Y7QDV1"/>
<dbReference type="CDD" id="cd00067">
    <property type="entry name" value="GAL4"/>
    <property type="match status" value="1"/>
</dbReference>
<name>A0A4Y7QDV1_9AGAM</name>
<dbReference type="SUPFAM" id="SSF57701">
    <property type="entry name" value="Zn2/Cys6 DNA-binding domain"/>
    <property type="match status" value="1"/>
</dbReference>
<gene>
    <name evidence="9" type="ORF">BD410DRAFT_610536</name>
</gene>